<sequence>MKITNLCTLACAPVTIAWACKKEKVAAVEKLPLNDHGTAFVHAGLLHKQSGFDLCNQTAHSQWH</sequence>
<dbReference type="EMBL" id="WRXN01000003">
    <property type="protein sequence ID" value="MVT08349.1"/>
    <property type="molecule type" value="Genomic_DNA"/>
</dbReference>
<evidence type="ECO:0000313" key="1">
    <source>
        <dbReference type="EMBL" id="MVT08349.1"/>
    </source>
</evidence>
<keyword evidence="2" id="KW-1185">Reference proteome</keyword>
<dbReference type="AlphaFoldDB" id="A0A7K1U1W8"/>
<name>A0A7K1U1W8_9BACT</name>
<reference evidence="1 2" key="1">
    <citation type="submission" date="2019-12" db="EMBL/GenBank/DDBJ databases">
        <title>Chitinophaga sp. strain ysch24 (GDMCC 1.1355), whole genome shotgun sequence.</title>
        <authorList>
            <person name="Zhang X."/>
        </authorList>
    </citation>
    <scope>NUCLEOTIDE SEQUENCE [LARGE SCALE GENOMIC DNA]</scope>
    <source>
        <strain evidence="2">ysch24</strain>
    </source>
</reference>
<gene>
    <name evidence="1" type="ORF">GO493_08775</name>
</gene>
<protein>
    <submittedName>
        <fullName evidence="1">Uncharacterized protein</fullName>
    </submittedName>
</protein>
<organism evidence="1 2">
    <name type="scientific">Chitinophaga tropicalis</name>
    <dbReference type="NCBI Taxonomy" id="2683588"/>
    <lineage>
        <taxon>Bacteria</taxon>
        <taxon>Pseudomonadati</taxon>
        <taxon>Bacteroidota</taxon>
        <taxon>Chitinophagia</taxon>
        <taxon>Chitinophagales</taxon>
        <taxon>Chitinophagaceae</taxon>
        <taxon>Chitinophaga</taxon>
    </lineage>
</organism>
<proteinExistence type="predicted"/>
<dbReference type="RefSeq" id="WP_157305772.1">
    <property type="nucleotide sequence ID" value="NZ_WRXN01000003.1"/>
</dbReference>
<dbReference type="Proteomes" id="UP000461730">
    <property type="component" value="Unassembled WGS sequence"/>
</dbReference>
<evidence type="ECO:0000313" key="2">
    <source>
        <dbReference type="Proteomes" id="UP000461730"/>
    </source>
</evidence>
<accession>A0A7K1U1W8</accession>
<comment type="caution">
    <text evidence="1">The sequence shown here is derived from an EMBL/GenBank/DDBJ whole genome shotgun (WGS) entry which is preliminary data.</text>
</comment>